<evidence type="ECO:0000313" key="2">
    <source>
        <dbReference type="Proteomes" id="UP001165685"/>
    </source>
</evidence>
<protein>
    <submittedName>
        <fullName evidence="1">Thioredoxin family protein</fullName>
    </submittedName>
</protein>
<dbReference type="Proteomes" id="UP001165685">
    <property type="component" value="Unassembled WGS sequence"/>
</dbReference>
<gene>
    <name evidence="1" type="ORF">O4U47_02585</name>
</gene>
<dbReference type="Gene3D" id="3.40.30.10">
    <property type="entry name" value="Glutaredoxin"/>
    <property type="match status" value="1"/>
</dbReference>
<sequence>MRITVLAVPECPHAGLALAQVDAALAGRPAQVELVEVSDLEQAAALGMTGSPTILIDGADPFAPDGAAPSVSCRLYRGADGTVSGAPGEAAVRRAVAEANGPDR</sequence>
<reference evidence="1" key="1">
    <citation type="submission" date="2023-01" db="EMBL/GenBank/DDBJ databases">
        <title>Draft genome sequence of Nocardiopsis sp. LSu2-4 isolated from halophytes.</title>
        <authorList>
            <person name="Duangmal K."/>
            <person name="Chantavorakit T."/>
        </authorList>
    </citation>
    <scope>NUCLEOTIDE SEQUENCE</scope>
    <source>
        <strain evidence="1">LSu2-4</strain>
    </source>
</reference>
<comment type="caution">
    <text evidence="1">The sequence shown here is derived from an EMBL/GenBank/DDBJ whole genome shotgun (WGS) entry which is preliminary data.</text>
</comment>
<evidence type="ECO:0000313" key="1">
    <source>
        <dbReference type="EMBL" id="MDA2803388.1"/>
    </source>
</evidence>
<dbReference type="RefSeq" id="WP_270675815.1">
    <property type="nucleotide sequence ID" value="NZ_JAQFWP010000003.1"/>
</dbReference>
<dbReference type="EMBL" id="JAQFWP010000003">
    <property type="protein sequence ID" value="MDA2803388.1"/>
    <property type="molecule type" value="Genomic_DNA"/>
</dbReference>
<proteinExistence type="predicted"/>
<name>A0ABT4TFB5_9ACTN</name>
<organism evidence="1 2">
    <name type="scientific">Nocardiopsis suaedae</name>
    <dbReference type="NCBI Taxonomy" id="3018444"/>
    <lineage>
        <taxon>Bacteria</taxon>
        <taxon>Bacillati</taxon>
        <taxon>Actinomycetota</taxon>
        <taxon>Actinomycetes</taxon>
        <taxon>Streptosporangiales</taxon>
        <taxon>Nocardiopsidaceae</taxon>
        <taxon>Nocardiopsis</taxon>
    </lineage>
</organism>
<keyword evidence="2" id="KW-1185">Reference proteome</keyword>
<accession>A0ABT4TFB5</accession>